<dbReference type="KEGG" id="pfj:MYCFIDRAFT_211301"/>
<dbReference type="AlphaFoldDB" id="M3B1N3"/>
<dbReference type="EMBL" id="KB446558">
    <property type="protein sequence ID" value="EME83322.1"/>
    <property type="molecule type" value="Genomic_DNA"/>
</dbReference>
<dbReference type="HOGENOM" id="CLU_2360636_0_0_1"/>
<organism evidence="1 2">
    <name type="scientific">Pseudocercospora fijiensis (strain CIRAD86)</name>
    <name type="common">Black leaf streak disease fungus</name>
    <name type="synonym">Mycosphaerella fijiensis</name>
    <dbReference type="NCBI Taxonomy" id="383855"/>
    <lineage>
        <taxon>Eukaryota</taxon>
        <taxon>Fungi</taxon>
        <taxon>Dikarya</taxon>
        <taxon>Ascomycota</taxon>
        <taxon>Pezizomycotina</taxon>
        <taxon>Dothideomycetes</taxon>
        <taxon>Dothideomycetidae</taxon>
        <taxon>Mycosphaerellales</taxon>
        <taxon>Mycosphaerellaceae</taxon>
        <taxon>Pseudocercospora</taxon>
    </lineage>
</organism>
<keyword evidence="2" id="KW-1185">Reference proteome</keyword>
<dbReference type="GeneID" id="19337369"/>
<name>M3B1N3_PSEFD</name>
<dbReference type="RefSeq" id="XP_007926586.1">
    <property type="nucleotide sequence ID" value="XM_007928395.1"/>
</dbReference>
<accession>M3B1N3</accession>
<dbReference type="VEuPathDB" id="FungiDB:MYCFIDRAFT_211301"/>
<evidence type="ECO:0000313" key="1">
    <source>
        <dbReference type="EMBL" id="EME83322.1"/>
    </source>
</evidence>
<dbReference type="Proteomes" id="UP000016932">
    <property type="component" value="Unassembled WGS sequence"/>
</dbReference>
<sequence>MHLARFHSQAFTYTCIGSTWPHQDSTSNNTLCEIPDQSLRRSSSDGGQSAFWQNAQLLPSTRPKAGLAQDRIAGRIEQPPLHMTSLRQTTHAKLHT</sequence>
<evidence type="ECO:0000313" key="2">
    <source>
        <dbReference type="Proteomes" id="UP000016932"/>
    </source>
</evidence>
<proteinExistence type="predicted"/>
<protein>
    <submittedName>
        <fullName evidence="1">Uncharacterized protein</fullName>
    </submittedName>
</protein>
<reference evidence="1 2" key="1">
    <citation type="journal article" date="2012" name="PLoS Pathog.">
        <title>Diverse lifestyles and strategies of plant pathogenesis encoded in the genomes of eighteen Dothideomycetes fungi.</title>
        <authorList>
            <person name="Ohm R.A."/>
            <person name="Feau N."/>
            <person name="Henrissat B."/>
            <person name="Schoch C.L."/>
            <person name="Horwitz B.A."/>
            <person name="Barry K.W."/>
            <person name="Condon B.J."/>
            <person name="Copeland A.C."/>
            <person name="Dhillon B."/>
            <person name="Glaser F."/>
            <person name="Hesse C.N."/>
            <person name="Kosti I."/>
            <person name="LaButti K."/>
            <person name="Lindquist E.A."/>
            <person name="Lucas S."/>
            <person name="Salamov A.A."/>
            <person name="Bradshaw R.E."/>
            <person name="Ciuffetti L."/>
            <person name="Hamelin R.C."/>
            <person name="Kema G.H.J."/>
            <person name="Lawrence C."/>
            <person name="Scott J.A."/>
            <person name="Spatafora J.W."/>
            <person name="Turgeon B.G."/>
            <person name="de Wit P.J.G.M."/>
            <person name="Zhong S."/>
            <person name="Goodwin S.B."/>
            <person name="Grigoriev I.V."/>
        </authorList>
    </citation>
    <scope>NUCLEOTIDE SEQUENCE [LARGE SCALE GENOMIC DNA]</scope>
    <source>
        <strain evidence="1 2">CIRAD86</strain>
    </source>
</reference>
<gene>
    <name evidence="1" type="ORF">MYCFIDRAFT_211301</name>
</gene>